<reference evidence="1 2" key="1">
    <citation type="submission" date="2023-11" db="EMBL/GenBank/DDBJ databases">
        <title>Plant-associative lifestyle of Vibrio porteresiae and its evolutionary dynamics.</title>
        <authorList>
            <person name="Rameshkumar N."/>
            <person name="Kirti K."/>
        </authorList>
    </citation>
    <scope>NUCLEOTIDE SEQUENCE [LARGE SCALE GENOMIC DNA]</scope>
    <source>
        <strain evidence="1 2">MSSRF30</strain>
    </source>
</reference>
<evidence type="ECO:0000313" key="2">
    <source>
        <dbReference type="Proteomes" id="UP001304071"/>
    </source>
</evidence>
<dbReference type="EMBL" id="CP138203">
    <property type="protein sequence ID" value="WPC72665.1"/>
    <property type="molecule type" value="Genomic_DNA"/>
</dbReference>
<keyword evidence="2" id="KW-1185">Reference proteome</keyword>
<dbReference type="RefSeq" id="WP_261892261.1">
    <property type="nucleotide sequence ID" value="NZ_AP024895.1"/>
</dbReference>
<sequence length="397" mass="46259">MATIPLNDIYQHKLNFLIGAGASSGLFPTLWLPLKDSDNEEKNETIETLATKLDQLGEQYKSHHALLFMYYYENIIEPVGKFQLSDIYIPHDEECTNDAKCKVCEKITLRKETIENYEIFIDSIVRLLQQKSDFQRRCNLFTTNYDGCIPLVADKMIKNGHLEFNINDGASGFLERTLSARNFNNYVCQSGVFGRNSSDIPQINFINLHGSAYWRKLKDTIKVEYNFLDTAVAIPEEARDSLKQLSEILNDETKTTQDLLDLKVEINEGTRTAFWSSYDKLPIVNPTKWKFNETVFEEHYYQMLRLLSYHLEEKNSILISFAFSFADEHIRNLIKRSLSNYTLQVFVCCFNDKEHETMYGYFSGYKNVKLIKFDGENLDFTKFNKDVFNADLLRDDD</sequence>
<proteinExistence type="predicted"/>
<evidence type="ECO:0008006" key="3">
    <source>
        <dbReference type="Google" id="ProtNLM"/>
    </source>
</evidence>
<name>A0ABZ0QAS3_9VIBR</name>
<organism evidence="1 2">
    <name type="scientific">Vibrio porteresiae DSM 19223</name>
    <dbReference type="NCBI Taxonomy" id="1123496"/>
    <lineage>
        <taxon>Bacteria</taxon>
        <taxon>Pseudomonadati</taxon>
        <taxon>Pseudomonadota</taxon>
        <taxon>Gammaproteobacteria</taxon>
        <taxon>Vibrionales</taxon>
        <taxon>Vibrionaceae</taxon>
        <taxon>Vibrio</taxon>
    </lineage>
</organism>
<protein>
    <recommendedName>
        <fullName evidence="3">SIR2-like domain-containing protein</fullName>
    </recommendedName>
</protein>
<dbReference type="Proteomes" id="UP001304071">
    <property type="component" value="Chromosome 1"/>
</dbReference>
<accession>A0ABZ0QAS3</accession>
<gene>
    <name evidence="1" type="ORF">R8Z52_11055</name>
</gene>
<evidence type="ECO:0000313" key="1">
    <source>
        <dbReference type="EMBL" id="WPC72665.1"/>
    </source>
</evidence>